<sequence length="1012" mass="115509">MSAQKEKMASENYMYGKVVHGHIKSEKGEVPENIKVENYFDREESGVTQISHVFVDNEYGQRIDPGFDMDVANTVSDRISNSCEINSDHTFMRFEGTCERVLGMPDEGIQLEKDVDNNKHPVTESSDQLAIKSEDYEQNENTGIILNSLCYFITATQHGFTKPWIKREAVELKLEYGVACEITEITEECLIKNEDDILKHTKRSLEDGFIGNCPGFTDEVSSNVFACAHCTYEASIKENLVQHMLKHSGSEETCIHCKVTFKNKIHLDDHVIKKHPGYILSVSSKVHECVYCMYKTTLKDNFAKHMLNHPDFVDQVSSKSKYCMFKTISKWNINRHMGKHSRIKGRGVLKKCVHCDESFRRKTTLTNHIIKKHPEYIASIPGKIHECKYCEFKSAVKGHLDSHMIAQHPEAEVGFERKPRLNPCVHCDAMFICKKSIDDHIIKKHPEYTASVSRKIYECEYCAYKTTFSVSFARHMGTHPGAKGGLEHKSCIHCNTTFSTKASLDDHIIKKHPEYIASVSNKIHKCKQCAFKTTRKTHFAKHIKCHGGRKLKICAHCNAKFKCDIYLDDHIMKKHPEHSTTVSSKIYECKYCEFKTALKNGLAAHMGKHPEAEDGCQLKTCTGCDAMFKNKISLDDHVIEKHPEYIAWVSSKIHECKYCVFKTAIKGNLVSHVMGLHPGVDVCESKPCIHCNATFRCQRSLDDHTIKRHPEYIASVLSKIHECKFCTFKTTLKGSLASHMGKHPEAVDCEPKKCVHCNATYTTKVNLDDHMIKKHPEYIATISTKIHKCKHCLFKTTKKSHLARHMKNHGAESESEPKTCVHCNVKFKRTEYLDDHIIKKHPEHTALVASEIHECKYCEFKTALKSHFISHMRKHSGVEAECKKSLDDHTINKHTEVSSEMHACAHCTYRTTIKGRLDRHILKYGGEKGADCNLKKCVYCDGAFTRKEALNNHIINKHAEYIASISSKIYECKHCVFKNVIKSRLVSHMVKMHPVAEVGCERETSAPLKCDK</sequence>
<proteinExistence type="predicted"/>
<evidence type="ECO:0000259" key="6">
    <source>
        <dbReference type="PROSITE" id="PS50157"/>
    </source>
</evidence>
<dbReference type="SMART" id="SM00355">
    <property type="entry name" value="ZnF_C2H2"/>
    <property type="match status" value="23"/>
</dbReference>
<organism evidence="7 8">
    <name type="scientific">Acanthoscelides obtectus</name>
    <name type="common">Bean weevil</name>
    <name type="synonym">Bruchus obtectus</name>
    <dbReference type="NCBI Taxonomy" id="200917"/>
    <lineage>
        <taxon>Eukaryota</taxon>
        <taxon>Metazoa</taxon>
        <taxon>Ecdysozoa</taxon>
        <taxon>Arthropoda</taxon>
        <taxon>Hexapoda</taxon>
        <taxon>Insecta</taxon>
        <taxon>Pterygota</taxon>
        <taxon>Neoptera</taxon>
        <taxon>Endopterygota</taxon>
        <taxon>Coleoptera</taxon>
        <taxon>Polyphaga</taxon>
        <taxon>Cucujiformia</taxon>
        <taxon>Chrysomeloidea</taxon>
        <taxon>Chrysomelidae</taxon>
        <taxon>Bruchinae</taxon>
        <taxon>Bruchini</taxon>
        <taxon>Acanthoscelides</taxon>
    </lineage>
</organism>
<feature type="domain" description="C2H2-type" evidence="6">
    <location>
        <begin position="457"/>
        <end position="484"/>
    </location>
</feature>
<dbReference type="GO" id="GO:0003676">
    <property type="term" value="F:nucleic acid binding"/>
    <property type="evidence" value="ECO:0007669"/>
    <property type="project" value="InterPro"/>
</dbReference>
<dbReference type="GO" id="GO:0008270">
    <property type="term" value="F:zinc ion binding"/>
    <property type="evidence" value="ECO:0007669"/>
    <property type="project" value="UniProtKB-KW"/>
</dbReference>
<dbReference type="PROSITE" id="PS00028">
    <property type="entry name" value="ZINC_FINGER_C2H2_1"/>
    <property type="match status" value="9"/>
</dbReference>
<dbReference type="OrthoDB" id="3561125at2759"/>
<dbReference type="PANTHER" id="PTHR24403:SF67">
    <property type="entry name" value="FI01116P-RELATED"/>
    <property type="match status" value="1"/>
</dbReference>
<evidence type="ECO:0000256" key="5">
    <source>
        <dbReference type="PROSITE-ProRule" id="PRU00042"/>
    </source>
</evidence>
<dbReference type="InterPro" id="IPR050688">
    <property type="entry name" value="Zinc_finger/UBP_domain"/>
</dbReference>
<evidence type="ECO:0000256" key="4">
    <source>
        <dbReference type="ARBA" id="ARBA00022833"/>
    </source>
</evidence>
<dbReference type="PANTHER" id="PTHR24403">
    <property type="entry name" value="ZINC FINGER PROTEIN"/>
    <property type="match status" value="1"/>
</dbReference>
<dbReference type="InterPro" id="IPR003604">
    <property type="entry name" value="Matrin/U1-like-C_Znf_C2H2"/>
</dbReference>
<dbReference type="GO" id="GO:0005634">
    <property type="term" value="C:nucleus"/>
    <property type="evidence" value="ECO:0007669"/>
    <property type="project" value="TreeGrafter"/>
</dbReference>
<keyword evidence="3 5" id="KW-0863">Zinc-finger</keyword>
<dbReference type="Gene3D" id="3.30.160.60">
    <property type="entry name" value="Classic Zinc Finger"/>
    <property type="match status" value="11"/>
</dbReference>
<keyword evidence="1" id="KW-0479">Metal-binding</keyword>
<protein>
    <recommendedName>
        <fullName evidence="6">C2H2-type domain-containing protein</fullName>
    </recommendedName>
</protein>
<dbReference type="Proteomes" id="UP001152888">
    <property type="component" value="Unassembled WGS sequence"/>
</dbReference>
<evidence type="ECO:0000256" key="2">
    <source>
        <dbReference type="ARBA" id="ARBA00022737"/>
    </source>
</evidence>
<accession>A0A9P0PB10</accession>
<feature type="domain" description="C2H2-type" evidence="6">
    <location>
        <begin position="853"/>
        <end position="880"/>
    </location>
</feature>
<feature type="domain" description="C2H2-type" evidence="6">
    <location>
        <begin position="350"/>
        <end position="373"/>
    </location>
</feature>
<keyword evidence="8" id="KW-1185">Reference proteome</keyword>
<keyword evidence="2" id="KW-0677">Repeat</keyword>
<dbReference type="GO" id="GO:0045944">
    <property type="term" value="P:positive regulation of transcription by RNA polymerase II"/>
    <property type="evidence" value="ECO:0007669"/>
    <property type="project" value="TreeGrafter"/>
</dbReference>
<evidence type="ECO:0000256" key="3">
    <source>
        <dbReference type="ARBA" id="ARBA00022771"/>
    </source>
</evidence>
<comment type="caution">
    <text evidence="7">The sequence shown here is derived from an EMBL/GenBank/DDBJ whole genome shotgun (WGS) entry which is preliminary data.</text>
</comment>
<feature type="domain" description="C2H2-type" evidence="6">
    <location>
        <begin position="524"/>
        <end position="551"/>
    </location>
</feature>
<keyword evidence="4" id="KW-0862">Zinc</keyword>
<evidence type="ECO:0000313" key="7">
    <source>
        <dbReference type="EMBL" id="CAH1974869.1"/>
    </source>
</evidence>
<gene>
    <name evidence="7" type="ORF">ACAOBT_LOCUS11329</name>
</gene>
<feature type="domain" description="C2H2-type" evidence="6">
    <location>
        <begin position="787"/>
        <end position="814"/>
    </location>
</feature>
<evidence type="ECO:0000256" key="1">
    <source>
        <dbReference type="ARBA" id="ARBA00022723"/>
    </source>
</evidence>
<feature type="domain" description="C2H2-type" evidence="6">
    <location>
        <begin position="225"/>
        <end position="252"/>
    </location>
</feature>
<dbReference type="SUPFAM" id="SSF57667">
    <property type="entry name" value="beta-beta-alpha zinc fingers"/>
    <property type="match status" value="1"/>
</dbReference>
<name>A0A9P0PB10_ACAOB</name>
<dbReference type="InterPro" id="IPR036236">
    <property type="entry name" value="Znf_C2H2_sf"/>
</dbReference>
<dbReference type="AlphaFoldDB" id="A0A9P0PB10"/>
<dbReference type="PROSITE" id="PS50157">
    <property type="entry name" value="ZINC_FINGER_C2H2_2"/>
    <property type="match status" value="6"/>
</dbReference>
<dbReference type="InterPro" id="IPR013087">
    <property type="entry name" value="Znf_C2H2_type"/>
</dbReference>
<dbReference type="SMART" id="SM00451">
    <property type="entry name" value="ZnF_U1"/>
    <property type="match status" value="5"/>
</dbReference>
<evidence type="ECO:0000313" key="8">
    <source>
        <dbReference type="Proteomes" id="UP001152888"/>
    </source>
</evidence>
<dbReference type="EMBL" id="CAKOFQ010006830">
    <property type="protein sequence ID" value="CAH1974869.1"/>
    <property type="molecule type" value="Genomic_DNA"/>
</dbReference>
<reference evidence="7" key="1">
    <citation type="submission" date="2022-03" db="EMBL/GenBank/DDBJ databases">
        <authorList>
            <person name="Sayadi A."/>
        </authorList>
    </citation>
    <scope>NUCLEOTIDE SEQUENCE</scope>
</reference>